<accession>A0A9J6P731</accession>
<dbReference type="GO" id="GO:0045982">
    <property type="term" value="P:negative regulation of purine nucleobase metabolic process"/>
    <property type="evidence" value="ECO:0007669"/>
    <property type="project" value="InterPro"/>
</dbReference>
<dbReference type="RefSeq" id="WP_250861216.1">
    <property type="nucleotide sequence ID" value="NZ_JAGSOJ010000005.1"/>
</dbReference>
<keyword evidence="3" id="KW-0238">DNA-binding</keyword>
<dbReference type="Gene3D" id="1.10.10.10">
    <property type="entry name" value="Winged helix-like DNA-binding domain superfamily/Winged helix DNA-binding domain"/>
    <property type="match status" value="1"/>
</dbReference>
<gene>
    <name evidence="8" type="primary">purR</name>
    <name evidence="8" type="ORF">KDK92_20255</name>
</gene>
<evidence type="ECO:0000259" key="6">
    <source>
        <dbReference type="Pfam" id="PF00156"/>
    </source>
</evidence>
<dbReference type="GO" id="GO:0045892">
    <property type="term" value="P:negative regulation of DNA-templated transcription"/>
    <property type="evidence" value="ECO:0007669"/>
    <property type="project" value="InterPro"/>
</dbReference>
<comment type="caution">
    <text evidence="8">The sequence shown here is derived from an EMBL/GenBank/DDBJ whole genome shotgun (WGS) entry which is preliminary data.</text>
</comment>
<dbReference type="PANTHER" id="PTHR43864:SF2">
    <property type="entry name" value="PUR OPERON REPRESSOR"/>
    <property type="match status" value="1"/>
</dbReference>
<reference evidence="8" key="2">
    <citation type="submission" date="2021-04" db="EMBL/GenBank/DDBJ databases">
        <authorList>
            <person name="Dong X."/>
        </authorList>
    </citation>
    <scope>NUCLEOTIDE SEQUENCE</scope>
    <source>
        <strain evidence="8">ZWT</strain>
    </source>
</reference>
<organism evidence="8 9">
    <name type="scientific">Oceanirhabdus seepicola</name>
    <dbReference type="NCBI Taxonomy" id="2828781"/>
    <lineage>
        <taxon>Bacteria</taxon>
        <taxon>Bacillati</taxon>
        <taxon>Bacillota</taxon>
        <taxon>Clostridia</taxon>
        <taxon>Eubacteriales</taxon>
        <taxon>Clostridiaceae</taxon>
        <taxon>Oceanirhabdus</taxon>
    </lineage>
</organism>
<evidence type="ECO:0000256" key="2">
    <source>
        <dbReference type="ARBA" id="ARBA00023015"/>
    </source>
</evidence>
<evidence type="ECO:0000256" key="5">
    <source>
        <dbReference type="ARBA" id="ARBA00049656"/>
    </source>
</evidence>
<evidence type="ECO:0000256" key="4">
    <source>
        <dbReference type="ARBA" id="ARBA00023163"/>
    </source>
</evidence>
<dbReference type="Proteomes" id="UP001056429">
    <property type="component" value="Unassembled WGS sequence"/>
</dbReference>
<dbReference type="InterPro" id="IPR029057">
    <property type="entry name" value="PRTase-like"/>
</dbReference>
<keyword evidence="4" id="KW-0804">Transcription</keyword>
<feature type="domain" description="Phosphoribosyltransferase" evidence="6">
    <location>
        <begin position="109"/>
        <end position="249"/>
    </location>
</feature>
<dbReference type="GO" id="GO:0003677">
    <property type="term" value="F:DNA binding"/>
    <property type="evidence" value="ECO:0007669"/>
    <property type="project" value="UniProtKB-KW"/>
</dbReference>
<dbReference type="AlphaFoldDB" id="A0A9J6P731"/>
<comment type="subunit">
    <text evidence="1">Homodimer.</text>
</comment>
<keyword evidence="2" id="KW-0805">Transcription regulation</keyword>
<dbReference type="SUPFAM" id="SSF53271">
    <property type="entry name" value="PRTase-like"/>
    <property type="match status" value="1"/>
</dbReference>
<dbReference type="NCBIfam" id="TIGR01743">
    <property type="entry name" value="purR_Bsub"/>
    <property type="match status" value="1"/>
</dbReference>
<protein>
    <submittedName>
        <fullName evidence="8">Pur operon repressor</fullName>
    </submittedName>
</protein>
<evidence type="ECO:0000313" key="8">
    <source>
        <dbReference type="EMBL" id="MCM1992068.1"/>
    </source>
</evidence>
<dbReference type="Pfam" id="PF09182">
    <property type="entry name" value="PuR_N"/>
    <property type="match status" value="1"/>
</dbReference>
<name>A0A9J6P731_9CLOT</name>
<keyword evidence="9" id="KW-1185">Reference proteome</keyword>
<dbReference type="SUPFAM" id="SSF46785">
    <property type="entry name" value="Winged helix' DNA-binding domain"/>
    <property type="match status" value="1"/>
</dbReference>
<dbReference type="EMBL" id="JAGSOJ010000005">
    <property type="protein sequence ID" value="MCM1992068.1"/>
    <property type="molecule type" value="Genomic_DNA"/>
</dbReference>
<dbReference type="InterPro" id="IPR010078">
    <property type="entry name" value="PurR_Bsub"/>
</dbReference>
<dbReference type="PANTHER" id="PTHR43864">
    <property type="entry name" value="HYPOXANTHINE/GUANINE PHOSPHORIBOSYLTRANSFERASE"/>
    <property type="match status" value="1"/>
</dbReference>
<comment type="similarity">
    <text evidence="5">Belongs to the purine/pyrimidine phosphoribosyltransferase family. PurR subfamily.</text>
</comment>
<evidence type="ECO:0000256" key="3">
    <source>
        <dbReference type="ARBA" id="ARBA00023125"/>
    </source>
</evidence>
<dbReference type="Gene3D" id="3.40.50.2020">
    <property type="match status" value="1"/>
</dbReference>
<dbReference type="InterPro" id="IPR036388">
    <property type="entry name" value="WH-like_DNA-bd_sf"/>
</dbReference>
<dbReference type="CDD" id="cd06223">
    <property type="entry name" value="PRTases_typeI"/>
    <property type="match status" value="1"/>
</dbReference>
<dbReference type="InterPro" id="IPR015265">
    <property type="entry name" value="PuR_N"/>
</dbReference>
<dbReference type="Pfam" id="PF00156">
    <property type="entry name" value="Pribosyltran"/>
    <property type="match status" value="1"/>
</dbReference>
<evidence type="ECO:0000256" key="1">
    <source>
        <dbReference type="ARBA" id="ARBA00011738"/>
    </source>
</evidence>
<sequence length="273" mass="30226">MDGKFMRNQRVSAITKILIENPNKVINLNVFTNMLNAAKSTISEDIVIVRESLKRLEMGTIETISGAAGGVKFVCDISKEECEKFLEDLCKELQNQNRVILGNFLYLTDILSSPRYLKKAGTILASKFISNEIDYVVTVETKGIPLAYEVANKLGVELIIVRRGNKITEGTTISINYLSGSSNRIQTMSLSKKSLPSGSKCIFIDDFMKAGGTASGIKHLLQEFQSELLGIGVLIDDRSVENKLMEDYIALVEYDAPKDNKSAIVRISEKLDS</sequence>
<evidence type="ECO:0000313" key="9">
    <source>
        <dbReference type="Proteomes" id="UP001056429"/>
    </source>
</evidence>
<reference evidence="8" key="1">
    <citation type="journal article" date="2021" name="mSystems">
        <title>Bacteria and Archaea Synergistically Convert Glycine Betaine to Biogenic Methane in the Formosa Cold Seep of the South China Sea.</title>
        <authorList>
            <person name="Li L."/>
            <person name="Zhang W."/>
            <person name="Zhang S."/>
            <person name="Song L."/>
            <person name="Sun Q."/>
            <person name="Zhang H."/>
            <person name="Xiang H."/>
            <person name="Dong X."/>
        </authorList>
    </citation>
    <scope>NUCLEOTIDE SEQUENCE</scope>
    <source>
        <strain evidence="8">ZWT</strain>
    </source>
</reference>
<dbReference type="InterPro" id="IPR000836">
    <property type="entry name" value="PRTase_dom"/>
</dbReference>
<dbReference type="InterPro" id="IPR036390">
    <property type="entry name" value="WH_DNA-bd_sf"/>
</dbReference>
<feature type="domain" description="Bacterial purine repressor N-terminal" evidence="7">
    <location>
        <begin position="7"/>
        <end position="75"/>
    </location>
</feature>
<evidence type="ECO:0000259" key="7">
    <source>
        <dbReference type="Pfam" id="PF09182"/>
    </source>
</evidence>
<dbReference type="InterPro" id="IPR050118">
    <property type="entry name" value="Pur/Pyrimidine_PRTase"/>
</dbReference>
<proteinExistence type="inferred from homology"/>